<reference evidence="2" key="1">
    <citation type="journal article" date="2013" name="Nature">
        <title>Draft genome of the wheat A-genome progenitor Triticum urartu.</title>
        <authorList>
            <person name="Ling H.Q."/>
            <person name="Zhao S."/>
            <person name="Liu D."/>
            <person name="Wang J."/>
            <person name="Sun H."/>
            <person name="Zhang C."/>
            <person name="Fan H."/>
            <person name="Li D."/>
            <person name="Dong L."/>
            <person name="Tao Y."/>
            <person name="Gao C."/>
            <person name="Wu H."/>
            <person name="Li Y."/>
            <person name="Cui Y."/>
            <person name="Guo X."/>
            <person name="Zheng S."/>
            <person name="Wang B."/>
            <person name="Yu K."/>
            <person name="Liang Q."/>
            <person name="Yang W."/>
            <person name="Lou X."/>
            <person name="Chen J."/>
            <person name="Feng M."/>
            <person name="Jian J."/>
            <person name="Zhang X."/>
            <person name="Luo G."/>
            <person name="Jiang Y."/>
            <person name="Liu J."/>
            <person name="Wang Z."/>
            <person name="Sha Y."/>
            <person name="Zhang B."/>
            <person name="Wu H."/>
            <person name="Tang D."/>
            <person name="Shen Q."/>
            <person name="Xue P."/>
            <person name="Zou S."/>
            <person name="Wang X."/>
            <person name="Liu X."/>
            <person name="Wang F."/>
            <person name="Yang Y."/>
            <person name="An X."/>
            <person name="Dong Z."/>
            <person name="Zhang K."/>
            <person name="Zhang X."/>
            <person name="Luo M.C."/>
            <person name="Dvorak J."/>
            <person name="Tong Y."/>
            <person name="Wang J."/>
            <person name="Yang H."/>
            <person name="Li Z."/>
            <person name="Wang D."/>
            <person name="Zhang A."/>
            <person name="Wang J."/>
        </authorList>
    </citation>
    <scope>NUCLEOTIDE SEQUENCE</scope>
    <source>
        <strain evidence="2">cv. G1812</strain>
    </source>
</reference>
<name>A0A8R7JV57_TRIUA</name>
<sequence>MYVLIAMYDNIPSTGLQTFLRKSCGKCWNSIDGFYVQLRLRPQVLWEVICLAAACGIQSSRKVASSAGLNQLPLRLPSLCMLCLAGVGDSLYAASLLIFNSVMRSSLNSHELRRY</sequence>
<evidence type="ECO:0000313" key="2">
    <source>
        <dbReference type="Proteomes" id="UP000015106"/>
    </source>
</evidence>
<proteinExistence type="predicted"/>
<protein>
    <submittedName>
        <fullName evidence="1">Uncharacterized protein</fullName>
    </submittedName>
</protein>
<dbReference type="Gramene" id="TuG1812G0100000106.01.T02">
    <property type="protein sequence ID" value="TuG1812G0100000106.01.T02"/>
    <property type="gene ID" value="TuG1812G0100000106.01"/>
</dbReference>
<reference evidence="1" key="3">
    <citation type="submission" date="2022-06" db="UniProtKB">
        <authorList>
            <consortium name="EnsemblPlants"/>
        </authorList>
    </citation>
    <scope>IDENTIFICATION</scope>
</reference>
<organism evidence="1 2">
    <name type="scientific">Triticum urartu</name>
    <name type="common">Red wild einkorn</name>
    <name type="synonym">Crithodium urartu</name>
    <dbReference type="NCBI Taxonomy" id="4572"/>
    <lineage>
        <taxon>Eukaryota</taxon>
        <taxon>Viridiplantae</taxon>
        <taxon>Streptophyta</taxon>
        <taxon>Embryophyta</taxon>
        <taxon>Tracheophyta</taxon>
        <taxon>Spermatophyta</taxon>
        <taxon>Magnoliopsida</taxon>
        <taxon>Liliopsida</taxon>
        <taxon>Poales</taxon>
        <taxon>Poaceae</taxon>
        <taxon>BOP clade</taxon>
        <taxon>Pooideae</taxon>
        <taxon>Triticodae</taxon>
        <taxon>Triticeae</taxon>
        <taxon>Triticinae</taxon>
        <taxon>Triticum</taxon>
    </lineage>
</organism>
<accession>A0A8R7JV57</accession>
<dbReference type="AlphaFoldDB" id="A0A8R7JV57"/>
<evidence type="ECO:0000313" key="1">
    <source>
        <dbReference type="EnsemblPlants" id="TuG1812G0100000106.01.T02"/>
    </source>
</evidence>
<dbReference type="EnsemblPlants" id="TuG1812G0100000106.01.T02">
    <property type="protein sequence ID" value="TuG1812G0100000106.01.T02"/>
    <property type="gene ID" value="TuG1812G0100000106.01"/>
</dbReference>
<keyword evidence="2" id="KW-1185">Reference proteome</keyword>
<dbReference type="Proteomes" id="UP000015106">
    <property type="component" value="Chromosome 1"/>
</dbReference>
<reference evidence="1" key="2">
    <citation type="submission" date="2018-03" db="EMBL/GenBank/DDBJ databases">
        <title>The Triticum urartu genome reveals the dynamic nature of wheat genome evolution.</title>
        <authorList>
            <person name="Ling H."/>
            <person name="Ma B."/>
            <person name="Shi X."/>
            <person name="Liu H."/>
            <person name="Dong L."/>
            <person name="Sun H."/>
            <person name="Cao Y."/>
            <person name="Gao Q."/>
            <person name="Zheng S."/>
            <person name="Li Y."/>
            <person name="Yu Y."/>
            <person name="Du H."/>
            <person name="Qi M."/>
            <person name="Li Y."/>
            <person name="Yu H."/>
            <person name="Cui Y."/>
            <person name="Wang N."/>
            <person name="Chen C."/>
            <person name="Wu H."/>
            <person name="Zhao Y."/>
            <person name="Zhang J."/>
            <person name="Li Y."/>
            <person name="Zhou W."/>
            <person name="Zhang B."/>
            <person name="Hu W."/>
            <person name="Eijk M."/>
            <person name="Tang J."/>
            <person name="Witsenboer H."/>
            <person name="Zhao S."/>
            <person name="Li Z."/>
            <person name="Zhang A."/>
            <person name="Wang D."/>
            <person name="Liang C."/>
        </authorList>
    </citation>
    <scope>NUCLEOTIDE SEQUENCE [LARGE SCALE GENOMIC DNA]</scope>
    <source>
        <strain evidence="1">cv. G1812</strain>
    </source>
</reference>